<dbReference type="AlphaFoldDB" id="A0A8X7BMW4"/>
<protein>
    <submittedName>
        <fullName evidence="1">Uncharacterized protein</fullName>
    </submittedName>
</protein>
<gene>
    <name evidence="1" type="primary">NCL1_33065</name>
    <name evidence="1" type="ORF">TNIN_477511</name>
</gene>
<proteinExistence type="predicted"/>
<keyword evidence="2" id="KW-1185">Reference proteome</keyword>
<feature type="non-terminal residue" evidence="1">
    <location>
        <position position="1"/>
    </location>
</feature>
<name>A0A8X7BMW4_9ARAC</name>
<dbReference type="Proteomes" id="UP000886998">
    <property type="component" value="Unassembled WGS sequence"/>
</dbReference>
<sequence length="78" mass="8945">QFNSPETCGSLAEGYNTYYQCILRCYQQNFRINMVRGDFCSSTVQMRGSNKVTYNSRDVANSLQVIIHISLTSFPFET</sequence>
<organism evidence="1 2">
    <name type="scientific">Trichonephila inaurata madagascariensis</name>
    <dbReference type="NCBI Taxonomy" id="2747483"/>
    <lineage>
        <taxon>Eukaryota</taxon>
        <taxon>Metazoa</taxon>
        <taxon>Ecdysozoa</taxon>
        <taxon>Arthropoda</taxon>
        <taxon>Chelicerata</taxon>
        <taxon>Arachnida</taxon>
        <taxon>Araneae</taxon>
        <taxon>Araneomorphae</taxon>
        <taxon>Entelegynae</taxon>
        <taxon>Araneoidea</taxon>
        <taxon>Nephilidae</taxon>
        <taxon>Trichonephila</taxon>
        <taxon>Trichonephila inaurata</taxon>
    </lineage>
</organism>
<comment type="caution">
    <text evidence="1">The sequence shown here is derived from an EMBL/GenBank/DDBJ whole genome shotgun (WGS) entry which is preliminary data.</text>
</comment>
<dbReference type="EMBL" id="BMAV01000595">
    <property type="protein sequence ID" value="GFY37996.1"/>
    <property type="molecule type" value="Genomic_DNA"/>
</dbReference>
<accession>A0A8X7BMW4</accession>
<reference evidence="1" key="1">
    <citation type="submission" date="2020-08" db="EMBL/GenBank/DDBJ databases">
        <title>Multicomponent nature underlies the extraordinary mechanical properties of spider dragline silk.</title>
        <authorList>
            <person name="Kono N."/>
            <person name="Nakamura H."/>
            <person name="Mori M."/>
            <person name="Yoshida Y."/>
            <person name="Ohtoshi R."/>
            <person name="Malay A.D."/>
            <person name="Moran D.A.P."/>
            <person name="Tomita M."/>
            <person name="Numata K."/>
            <person name="Arakawa K."/>
        </authorList>
    </citation>
    <scope>NUCLEOTIDE SEQUENCE</scope>
</reference>
<dbReference type="OrthoDB" id="6436592at2759"/>
<evidence type="ECO:0000313" key="1">
    <source>
        <dbReference type="EMBL" id="GFY37996.1"/>
    </source>
</evidence>
<evidence type="ECO:0000313" key="2">
    <source>
        <dbReference type="Proteomes" id="UP000886998"/>
    </source>
</evidence>